<dbReference type="OrthoDB" id="9811998at2"/>
<dbReference type="Pfam" id="PF02630">
    <property type="entry name" value="SCO1-SenC"/>
    <property type="match status" value="1"/>
</dbReference>
<dbReference type="InterPro" id="IPR036249">
    <property type="entry name" value="Thioredoxin-like_sf"/>
</dbReference>
<feature type="binding site" evidence="3">
    <location>
        <position position="175"/>
    </location>
    <ligand>
        <name>Cu cation</name>
        <dbReference type="ChEBI" id="CHEBI:23378"/>
    </ligand>
</feature>
<evidence type="ECO:0000256" key="3">
    <source>
        <dbReference type="PIRSR" id="PIRSR603782-1"/>
    </source>
</evidence>
<sequence length="294" mass="32070">MTVLSLCVLLPACKPGASASKSDATDVANSKRHPLTGEIIKADVERLTLLVKHDEIPGFMAPMTMEFSVTAGDVANAREGQRIRAELVVREDGEFALEKIWTINPVADAQVGAAGGALRQDTSIRGRRAYREVGENLPDFALYDQTGKVVSAARFRGKQVMLNFIFTRCQVAQMCPLATANMMVAQRKAKEAGVADIEFVSITLDPEYDTPGVLLTYAKQRGIDTTNFSFLTGPEGAIKDLLTQFGVLADFDGSILKHTVSTLLIDAQGKIIWRTDGSQWSPEEFVKKMKKSTP</sequence>
<dbReference type="PANTHER" id="PTHR12151">
    <property type="entry name" value="ELECTRON TRANSPORT PROTIN SCO1/SENC FAMILY MEMBER"/>
    <property type="match status" value="1"/>
</dbReference>
<evidence type="ECO:0000259" key="5">
    <source>
        <dbReference type="PROSITE" id="PS51352"/>
    </source>
</evidence>
<feature type="binding site" evidence="3">
    <location>
        <position position="258"/>
    </location>
    <ligand>
        <name>Cu cation</name>
        <dbReference type="ChEBI" id="CHEBI:23378"/>
    </ligand>
</feature>
<dbReference type="InterPro" id="IPR042230">
    <property type="entry name" value="CusF_sf"/>
</dbReference>
<dbReference type="Gene3D" id="2.40.50.320">
    <property type="entry name" value="Copper binding periplasmic protein CusF"/>
    <property type="match status" value="1"/>
</dbReference>
<keyword evidence="3" id="KW-0479">Metal-binding</keyword>
<comment type="similarity">
    <text evidence="1">Belongs to the SCO1/2 family.</text>
</comment>
<feature type="domain" description="Thioredoxin" evidence="5">
    <location>
        <begin position="131"/>
        <end position="294"/>
    </location>
</feature>
<evidence type="ECO:0000313" key="7">
    <source>
        <dbReference type="Proteomes" id="UP000315648"/>
    </source>
</evidence>
<dbReference type="Gene3D" id="3.40.30.10">
    <property type="entry name" value="Glutaredoxin"/>
    <property type="match status" value="1"/>
</dbReference>
<feature type="binding site" evidence="3">
    <location>
        <position position="169"/>
    </location>
    <ligand>
        <name>Cu cation</name>
        <dbReference type="ChEBI" id="CHEBI:23378"/>
    </ligand>
</feature>
<dbReference type="Pfam" id="PF11604">
    <property type="entry name" value="CusF_Ec"/>
    <property type="match status" value="1"/>
</dbReference>
<evidence type="ECO:0000313" key="6">
    <source>
        <dbReference type="EMBL" id="TSJ79684.1"/>
    </source>
</evidence>
<keyword evidence="7" id="KW-1185">Reference proteome</keyword>
<dbReference type="InterPro" id="IPR021647">
    <property type="entry name" value="CusF_Ec"/>
</dbReference>
<name>A0A556QSR9_9BACT</name>
<dbReference type="PROSITE" id="PS51352">
    <property type="entry name" value="THIOREDOXIN_2"/>
    <property type="match status" value="1"/>
</dbReference>
<dbReference type="GO" id="GO:0046872">
    <property type="term" value="F:metal ion binding"/>
    <property type="evidence" value="ECO:0007669"/>
    <property type="project" value="UniProtKB-KW"/>
</dbReference>
<dbReference type="Proteomes" id="UP000315648">
    <property type="component" value="Unassembled WGS sequence"/>
</dbReference>
<evidence type="ECO:0000256" key="1">
    <source>
        <dbReference type="ARBA" id="ARBA00010996"/>
    </source>
</evidence>
<keyword evidence="2 3" id="KW-0186">Copper</keyword>
<dbReference type="EMBL" id="VMBG01000001">
    <property type="protein sequence ID" value="TSJ79684.1"/>
    <property type="molecule type" value="Genomic_DNA"/>
</dbReference>
<evidence type="ECO:0000256" key="4">
    <source>
        <dbReference type="PIRSR" id="PIRSR603782-2"/>
    </source>
</evidence>
<protein>
    <submittedName>
        <fullName evidence="6">Redoxin domain-containing protein</fullName>
    </submittedName>
</protein>
<dbReference type="InterPro" id="IPR003782">
    <property type="entry name" value="SCO1/SenC"/>
</dbReference>
<dbReference type="PANTHER" id="PTHR12151:SF25">
    <property type="entry name" value="LINALOOL DEHYDRATASE_ISOMERASE DOMAIN-CONTAINING PROTEIN"/>
    <property type="match status" value="1"/>
</dbReference>
<keyword evidence="4" id="KW-1015">Disulfide bond</keyword>
<reference evidence="6 7" key="1">
    <citation type="submission" date="2019-07" db="EMBL/GenBank/DDBJ databases">
        <title>Description of 53C-WASEF.</title>
        <authorList>
            <person name="Pitt A."/>
            <person name="Hahn M.W."/>
        </authorList>
    </citation>
    <scope>NUCLEOTIDE SEQUENCE [LARGE SCALE GENOMIC DNA]</scope>
    <source>
        <strain evidence="6 7">53C-WASEF</strain>
    </source>
</reference>
<dbReference type="CDD" id="cd02968">
    <property type="entry name" value="SCO"/>
    <property type="match status" value="1"/>
</dbReference>
<evidence type="ECO:0000256" key="2">
    <source>
        <dbReference type="ARBA" id="ARBA00023008"/>
    </source>
</evidence>
<feature type="disulfide bond" description="Redox-active" evidence="4">
    <location>
        <begin position="169"/>
        <end position="175"/>
    </location>
</feature>
<organism evidence="6 7">
    <name type="scientific">Rariglobus hedericola</name>
    <dbReference type="NCBI Taxonomy" id="2597822"/>
    <lineage>
        <taxon>Bacteria</taxon>
        <taxon>Pseudomonadati</taxon>
        <taxon>Verrucomicrobiota</taxon>
        <taxon>Opitutia</taxon>
        <taxon>Opitutales</taxon>
        <taxon>Opitutaceae</taxon>
        <taxon>Rariglobus</taxon>
    </lineage>
</organism>
<comment type="caution">
    <text evidence="6">The sequence shown here is derived from an EMBL/GenBank/DDBJ whole genome shotgun (WGS) entry which is preliminary data.</text>
</comment>
<dbReference type="SUPFAM" id="SSF52833">
    <property type="entry name" value="Thioredoxin-like"/>
    <property type="match status" value="1"/>
</dbReference>
<dbReference type="AlphaFoldDB" id="A0A556QSR9"/>
<accession>A0A556QSR9</accession>
<gene>
    <name evidence="6" type="ORF">FPL22_00130</name>
</gene>
<proteinExistence type="inferred from homology"/>
<dbReference type="InterPro" id="IPR013766">
    <property type="entry name" value="Thioredoxin_domain"/>
</dbReference>